<dbReference type="Proteomes" id="UP000680348">
    <property type="component" value="Unassembled WGS sequence"/>
</dbReference>
<gene>
    <name evidence="1" type="ORF">KEU06_17710</name>
</gene>
<reference evidence="1" key="1">
    <citation type="submission" date="2021-04" db="EMBL/GenBank/DDBJ databases">
        <title>Pseudaminobacter soli sp. nov., isolated from paddy soil contaminated by heavy metals.</title>
        <authorList>
            <person name="Zhang K."/>
        </authorList>
    </citation>
    <scope>NUCLEOTIDE SEQUENCE</scope>
    <source>
        <strain evidence="1">19-2017</strain>
    </source>
</reference>
<protein>
    <submittedName>
        <fullName evidence="1">Uncharacterized protein</fullName>
    </submittedName>
</protein>
<evidence type="ECO:0000313" key="1">
    <source>
        <dbReference type="EMBL" id="MBS3650454.1"/>
    </source>
</evidence>
<accession>A0A942DYB6</accession>
<proteinExistence type="predicted"/>
<organism evidence="1 2">
    <name type="scientific">Pseudaminobacter soli</name>
    <name type="common">ex Zhang et al. 2022</name>
    <dbReference type="NCBI Taxonomy" id="2831468"/>
    <lineage>
        <taxon>Bacteria</taxon>
        <taxon>Pseudomonadati</taxon>
        <taxon>Pseudomonadota</taxon>
        <taxon>Alphaproteobacteria</taxon>
        <taxon>Hyphomicrobiales</taxon>
        <taxon>Phyllobacteriaceae</taxon>
        <taxon>Pseudaminobacter</taxon>
    </lineage>
</organism>
<keyword evidence="2" id="KW-1185">Reference proteome</keyword>
<name>A0A942DYB6_9HYPH</name>
<comment type="caution">
    <text evidence="1">The sequence shown here is derived from an EMBL/GenBank/DDBJ whole genome shotgun (WGS) entry which is preliminary data.</text>
</comment>
<dbReference type="EMBL" id="JAGWCR010000009">
    <property type="protein sequence ID" value="MBS3650454.1"/>
    <property type="molecule type" value="Genomic_DNA"/>
</dbReference>
<evidence type="ECO:0000313" key="2">
    <source>
        <dbReference type="Proteomes" id="UP000680348"/>
    </source>
</evidence>
<dbReference type="AlphaFoldDB" id="A0A942DYB6"/>
<dbReference type="RefSeq" id="WP_188256008.1">
    <property type="nucleotide sequence ID" value="NZ_JABVCF010000009.1"/>
</dbReference>
<sequence>MKELPKDIDPDLVMAVGRYLDDHGRSTPVSLGVAIPEIRTRYSTRLSNKALEELILQMAATRGLSVLLDNRR</sequence>